<dbReference type="InterPro" id="IPR015424">
    <property type="entry name" value="PyrdxlP-dep_Trfase"/>
</dbReference>
<dbReference type="Gene3D" id="3.40.640.10">
    <property type="entry name" value="Type I PLP-dependent aspartate aminotransferase-like (Major domain)"/>
    <property type="match status" value="1"/>
</dbReference>
<dbReference type="InterPro" id="IPR015421">
    <property type="entry name" value="PyrdxlP-dep_Trfase_major"/>
</dbReference>
<evidence type="ECO:0000313" key="8">
    <source>
        <dbReference type="Proteomes" id="UP000215005"/>
    </source>
</evidence>
<dbReference type="InterPro" id="IPR036390">
    <property type="entry name" value="WH_DNA-bd_sf"/>
</dbReference>
<sequence length="478" mass="51799">MPVGERRINGHLLARLIGRSAYERPYYVAVGRSISGLILDGRIPTHTRLPAERDLATALKLSRTTVTAAYGWLRENGFLDSRQGSGSWTVLPDVGTGAGRGGSIVPDAEHIDLGVAAPSAIEGLRDAARLAVGQLDAHVGGLGYSPHGLPELRHAIARRYVERGLPTTPEQIFVTNGAQHALALLTDLLLEPGDGFLAESPTYPHALDIARRHGARVRTIGVTPGGWDMEYVVDAFRTTKPRLAFLIPDFQNPTGALMDDDERAAVVAEARRSGTSLIIDESVAELAIDSGDQPAPVAAHDTDGRVFTLGSAAKLLWGGLRIGWIRTTPPMVARLMEVRQRGDLSSPVLDQLIVTHLLSDVMRIRAERSSGLRRNRDALVTALRDRLPDWRFTSPSGGLVLWAELPMPVASVLRENAVRHGVHSAPGPVFGAEGTLERFMRFSYTQPPDVLVDAVDRLADAYADTVARPVPMNRDLFV</sequence>
<protein>
    <submittedName>
        <fullName evidence="7">GntR family transcriptional regulator</fullName>
    </submittedName>
</protein>
<evidence type="ECO:0000256" key="2">
    <source>
        <dbReference type="ARBA" id="ARBA00022898"/>
    </source>
</evidence>
<proteinExistence type="inferred from homology"/>
<dbReference type="GO" id="GO:0003677">
    <property type="term" value="F:DNA binding"/>
    <property type="evidence" value="ECO:0007669"/>
    <property type="project" value="UniProtKB-KW"/>
</dbReference>
<dbReference type="PROSITE" id="PS50949">
    <property type="entry name" value="HTH_GNTR"/>
    <property type="match status" value="1"/>
</dbReference>
<keyword evidence="8" id="KW-1185">Reference proteome</keyword>
<dbReference type="PANTHER" id="PTHR46577">
    <property type="entry name" value="HTH-TYPE TRANSCRIPTIONAL REGULATORY PROTEIN GABR"/>
    <property type="match status" value="1"/>
</dbReference>
<dbReference type="SMART" id="SM00345">
    <property type="entry name" value="HTH_GNTR"/>
    <property type="match status" value="1"/>
</dbReference>
<dbReference type="InterPro" id="IPR000524">
    <property type="entry name" value="Tscrpt_reg_HTH_GntR"/>
</dbReference>
<dbReference type="CDD" id="cd00609">
    <property type="entry name" value="AAT_like"/>
    <property type="match status" value="1"/>
</dbReference>
<evidence type="ECO:0000256" key="1">
    <source>
        <dbReference type="ARBA" id="ARBA00005384"/>
    </source>
</evidence>
<dbReference type="SUPFAM" id="SSF46785">
    <property type="entry name" value="Winged helix' DNA-binding domain"/>
    <property type="match status" value="1"/>
</dbReference>
<dbReference type="PANTHER" id="PTHR46577:SF1">
    <property type="entry name" value="HTH-TYPE TRANSCRIPTIONAL REGULATORY PROTEIN GABR"/>
    <property type="match status" value="1"/>
</dbReference>
<accession>A0A223S696</accession>
<dbReference type="Gene3D" id="1.10.10.10">
    <property type="entry name" value="Winged helix-like DNA-binding domain superfamily/Winged helix DNA-binding domain"/>
    <property type="match status" value="1"/>
</dbReference>
<dbReference type="AlphaFoldDB" id="A0A223S696"/>
<evidence type="ECO:0000256" key="4">
    <source>
        <dbReference type="ARBA" id="ARBA00023125"/>
    </source>
</evidence>
<evidence type="ECO:0000259" key="6">
    <source>
        <dbReference type="PROSITE" id="PS50949"/>
    </source>
</evidence>
<dbReference type="InterPro" id="IPR015422">
    <property type="entry name" value="PyrdxlP-dep_Trfase_small"/>
</dbReference>
<keyword evidence="5" id="KW-0804">Transcription</keyword>
<dbReference type="Pfam" id="PF00155">
    <property type="entry name" value="Aminotran_1_2"/>
    <property type="match status" value="1"/>
</dbReference>
<dbReference type="Gene3D" id="3.90.1150.10">
    <property type="entry name" value="Aspartate Aminotransferase, domain 1"/>
    <property type="match status" value="1"/>
</dbReference>
<evidence type="ECO:0000313" key="7">
    <source>
        <dbReference type="EMBL" id="ASU83645.1"/>
    </source>
</evidence>
<dbReference type="KEGG" id="ngv:CDO52_13355"/>
<evidence type="ECO:0000256" key="5">
    <source>
        <dbReference type="ARBA" id="ARBA00023163"/>
    </source>
</evidence>
<organism evidence="7 8">
    <name type="scientific">Nocardiopsis gilva YIM 90087</name>
    <dbReference type="NCBI Taxonomy" id="1235441"/>
    <lineage>
        <taxon>Bacteria</taxon>
        <taxon>Bacillati</taxon>
        <taxon>Actinomycetota</taxon>
        <taxon>Actinomycetes</taxon>
        <taxon>Streptosporangiales</taxon>
        <taxon>Nocardiopsidaceae</taxon>
        <taxon>Nocardiopsis</taxon>
    </lineage>
</organism>
<keyword evidence="2" id="KW-0663">Pyridoxal phosphate</keyword>
<reference evidence="7 8" key="1">
    <citation type="submission" date="2017-08" db="EMBL/GenBank/DDBJ databases">
        <title>The complete genome sequence of Nocardiopsis gilva YIM 90087.</title>
        <authorList>
            <person name="Yin M."/>
            <person name="Tang S."/>
        </authorList>
    </citation>
    <scope>NUCLEOTIDE SEQUENCE [LARGE SCALE GENOMIC DNA]</scope>
    <source>
        <strain evidence="7 8">YIM 90087</strain>
    </source>
</reference>
<dbReference type="InterPro" id="IPR036388">
    <property type="entry name" value="WH-like_DNA-bd_sf"/>
</dbReference>
<evidence type="ECO:0000256" key="3">
    <source>
        <dbReference type="ARBA" id="ARBA00023015"/>
    </source>
</evidence>
<dbReference type="Proteomes" id="UP000215005">
    <property type="component" value="Chromosome"/>
</dbReference>
<gene>
    <name evidence="7" type="ORF">CDO52_13355</name>
</gene>
<dbReference type="InterPro" id="IPR004839">
    <property type="entry name" value="Aminotransferase_I/II_large"/>
</dbReference>
<dbReference type="OrthoDB" id="199743at2"/>
<dbReference type="GO" id="GO:0030170">
    <property type="term" value="F:pyridoxal phosphate binding"/>
    <property type="evidence" value="ECO:0007669"/>
    <property type="project" value="InterPro"/>
</dbReference>
<dbReference type="GO" id="GO:0003700">
    <property type="term" value="F:DNA-binding transcription factor activity"/>
    <property type="evidence" value="ECO:0007669"/>
    <property type="project" value="InterPro"/>
</dbReference>
<dbReference type="InterPro" id="IPR051446">
    <property type="entry name" value="HTH_trans_reg/aminotransferase"/>
</dbReference>
<dbReference type="RefSeq" id="WP_094932414.1">
    <property type="nucleotide sequence ID" value="NZ_CP022753.1"/>
</dbReference>
<name>A0A223S696_9ACTN</name>
<keyword evidence="3" id="KW-0805">Transcription regulation</keyword>
<comment type="similarity">
    <text evidence="1">In the C-terminal section; belongs to the class-I pyridoxal-phosphate-dependent aminotransferase family.</text>
</comment>
<dbReference type="SUPFAM" id="SSF53383">
    <property type="entry name" value="PLP-dependent transferases"/>
    <property type="match status" value="1"/>
</dbReference>
<feature type="domain" description="HTH gntR-type" evidence="6">
    <location>
        <begin position="24"/>
        <end position="92"/>
    </location>
</feature>
<dbReference type="EMBL" id="CP022753">
    <property type="protein sequence ID" value="ASU83645.1"/>
    <property type="molecule type" value="Genomic_DNA"/>
</dbReference>
<dbReference type="Pfam" id="PF00392">
    <property type="entry name" value="GntR"/>
    <property type="match status" value="1"/>
</dbReference>
<dbReference type="CDD" id="cd07377">
    <property type="entry name" value="WHTH_GntR"/>
    <property type="match status" value="1"/>
</dbReference>
<dbReference type="PRINTS" id="PR00035">
    <property type="entry name" value="HTHGNTR"/>
</dbReference>
<keyword evidence="4" id="KW-0238">DNA-binding</keyword>